<keyword evidence="6" id="KW-0539">Nucleus</keyword>
<feature type="region of interest" description="Disordered" evidence="7">
    <location>
        <begin position="125"/>
        <end position="157"/>
    </location>
</feature>
<evidence type="ECO:0000256" key="3">
    <source>
        <dbReference type="ARBA" id="ARBA00016672"/>
    </source>
</evidence>
<evidence type="ECO:0000313" key="9">
    <source>
        <dbReference type="EMBL" id="KAJ6834189.1"/>
    </source>
</evidence>
<evidence type="ECO:0000313" key="10">
    <source>
        <dbReference type="Proteomes" id="UP001140949"/>
    </source>
</evidence>
<evidence type="ECO:0000256" key="5">
    <source>
        <dbReference type="ARBA" id="ARBA00023163"/>
    </source>
</evidence>
<dbReference type="InterPro" id="IPR038846">
    <property type="entry name" value="RPC9"/>
</dbReference>
<gene>
    <name evidence="9" type="ORF">M6B38_336100</name>
</gene>
<feature type="compositionally biased region" description="Acidic residues" evidence="7">
    <location>
        <begin position="131"/>
        <end position="140"/>
    </location>
</feature>
<dbReference type="AlphaFoldDB" id="A0AAX6GZJ4"/>
<evidence type="ECO:0000256" key="4">
    <source>
        <dbReference type="ARBA" id="ARBA00022478"/>
    </source>
</evidence>
<evidence type="ECO:0000256" key="6">
    <source>
        <dbReference type="ARBA" id="ARBA00023242"/>
    </source>
</evidence>
<reference evidence="9" key="1">
    <citation type="journal article" date="2023" name="GigaByte">
        <title>Genome assembly of the bearded iris, Iris pallida Lam.</title>
        <authorList>
            <person name="Bruccoleri R.E."/>
            <person name="Oakeley E.J."/>
            <person name="Faust A.M.E."/>
            <person name="Altorfer M."/>
            <person name="Dessus-Babus S."/>
            <person name="Burckhardt D."/>
            <person name="Oertli M."/>
            <person name="Naumann U."/>
            <person name="Petersen F."/>
            <person name="Wong J."/>
        </authorList>
    </citation>
    <scope>NUCLEOTIDE SEQUENCE</scope>
    <source>
        <strain evidence="9">GSM-AAB239-AS_SAM_17_03QT</strain>
    </source>
</reference>
<sequence length="157" mass="17566">MKILRVNAGALTDFEVLDFFRSRGATSDPMGCIGAVTRSECEVFDYLNNSAACNQTREAICDFVKRCEKFKLANAEILNIINVRPSTEAEIDPLIERVDERFRRDEAEGPSEVCNLLNLVVEVLPPPPKSEEEEATDEQETMASGEQETMATDEQET</sequence>
<dbReference type="SUPFAM" id="SSF47819">
    <property type="entry name" value="HRDC-like"/>
    <property type="match status" value="1"/>
</dbReference>
<feature type="domain" description="RNA polymerase Rpb4/RPC9 core" evidence="8">
    <location>
        <begin position="1"/>
        <end position="127"/>
    </location>
</feature>
<dbReference type="GO" id="GO:0000166">
    <property type="term" value="F:nucleotide binding"/>
    <property type="evidence" value="ECO:0007669"/>
    <property type="project" value="InterPro"/>
</dbReference>
<keyword evidence="5" id="KW-0804">Transcription</keyword>
<dbReference type="EMBL" id="JANAVB010014600">
    <property type="protein sequence ID" value="KAJ6834189.1"/>
    <property type="molecule type" value="Genomic_DNA"/>
</dbReference>
<protein>
    <recommendedName>
        <fullName evidence="3">DNA-directed RNA polymerase III subunit RPC9</fullName>
    </recommendedName>
</protein>
<dbReference type="Gene3D" id="1.20.1250.40">
    <property type="match status" value="1"/>
</dbReference>
<keyword evidence="4 9" id="KW-0240">DNA-directed RNA polymerase</keyword>
<dbReference type="InterPro" id="IPR010997">
    <property type="entry name" value="HRDC-like_sf"/>
</dbReference>
<keyword evidence="10" id="KW-1185">Reference proteome</keyword>
<dbReference type="InterPro" id="IPR006590">
    <property type="entry name" value="RNA_pol_Rpb4/RPC9_core"/>
</dbReference>
<dbReference type="GO" id="GO:0005666">
    <property type="term" value="C:RNA polymerase III complex"/>
    <property type="evidence" value="ECO:0007669"/>
    <property type="project" value="InterPro"/>
</dbReference>
<comment type="subcellular location">
    <subcellularLocation>
        <location evidence="1">Nucleus</location>
    </subcellularLocation>
</comment>
<organism evidence="9 10">
    <name type="scientific">Iris pallida</name>
    <name type="common">Sweet iris</name>
    <dbReference type="NCBI Taxonomy" id="29817"/>
    <lineage>
        <taxon>Eukaryota</taxon>
        <taxon>Viridiplantae</taxon>
        <taxon>Streptophyta</taxon>
        <taxon>Embryophyta</taxon>
        <taxon>Tracheophyta</taxon>
        <taxon>Spermatophyta</taxon>
        <taxon>Magnoliopsida</taxon>
        <taxon>Liliopsida</taxon>
        <taxon>Asparagales</taxon>
        <taxon>Iridaceae</taxon>
        <taxon>Iridoideae</taxon>
        <taxon>Irideae</taxon>
        <taxon>Iris</taxon>
    </lineage>
</organism>
<name>A0AAX6GZJ4_IRIPA</name>
<dbReference type="SMART" id="SM00657">
    <property type="entry name" value="RPOL4c"/>
    <property type="match status" value="1"/>
</dbReference>
<reference evidence="9" key="2">
    <citation type="submission" date="2023-04" db="EMBL/GenBank/DDBJ databases">
        <authorList>
            <person name="Bruccoleri R.E."/>
            <person name="Oakeley E.J."/>
            <person name="Faust A.-M."/>
            <person name="Dessus-Babus S."/>
            <person name="Altorfer M."/>
            <person name="Burckhardt D."/>
            <person name="Oertli M."/>
            <person name="Naumann U."/>
            <person name="Petersen F."/>
            <person name="Wong J."/>
        </authorList>
    </citation>
    <scope>NUCLEOTIDE SEQUENCE</scope>
    <source>
        <strain evidence="9">GSM-AAB239-AS_SAM_17_03QT</strain>
        <tissue evidence="9">Leaf</tissue>
    </source>
</reference>
<dbReference type="InterPro" id="IPR038324">
    <property type="entry name" value="Rpb4/RPC9_sf"/>
</dbReference>
<accession>A0AAX6GZJ4</accession>
<feature type="compositionally biased region" description="Polar residues" evidence="7">
    <location>
        <begin position="141"/>
        <end position="150"/>
    </location>
</feature>
<evidence type="ECO:0000256" key="2">
    <source>
        <dbReference type="ARBA" id="ARBA00006898"/>
    </source>
</evidence>
<evidence type="ECO:0000256" key="1">
    <source>
        <dbReference type="ARBA" id="ARBA00004123"/>
    </source>
</evidence>
<evidence type="ECO:0000259" key="8">
    <source>
        <dbReference type="SMART" id="SM00657"/>
    </source>
</evidence>
<comment type="caution">
    <text evidence="9">The sequence shown here is derived from an EMBL/GenBank/DDBJ whole genome shotgun (WGS) entry which is preliminary data.</text>
</comment>
<dbReference type="Proteomes" id="UP001140949">
    <property type="component" value="Unassembled WGS sequence"/>
</dbReference>
<dbReference type="InterPro" id="IPR005574">
    <property type="entry name" value="Rpb4/RPC9"/>
</dbReference>
<dbReference type="PANTHER" id="PTHR15561:SF0">
    <property type="entry name" value="DNA-DIRECTED RNA POLYMERASE III SUBUNIT RPC9"/>
    <property type="match status" value="1"/>
</dbReference>
<evidence type="ECO:0000256" key="7">
    <source>
        <dbReference type="SAM" id="MobiDB-lite"/>
    </source>
</evidence>
<dbReference type="GO" id="GO:0006384">
    <property type="term" value="P:transcription initiation at RNA polymerase III promoter"/>
    <property type="evidence" value="ECO:0007669"/>
    <property type="project" value="InterPro"/>
</dbReference>
<dbReference type="Pfam" id="PF03874">
    <property type="entry name" value="RNA_pol_Rpb4"/>
    <property type="match status" value="1"/>
</dbReference>
<comment type="similarity">
    <text evidence="2">Belongs to the eukaryotic RPC9 RNA polymerase subunit family.</text>
</comment>
<proteinExistence type="inferred from homology"/>
<dbReference type="PANTHER" id="PTHR15561">
    <property type="entry name" value="CALCITONIN GENE-RELATED PEPTIDE-RECEPTOR COMPONENT PROTEIN"/>
    <property type="match status" value="1"/>
</dbReference>